<keyword evidence="3" id="KW-0238">DNA-binding</keyword>
<dbReference type="Gene3D" id="3.40.190.10">
    <property type="entry name" value="Periplasmic binding protein-like II"/>
    <property type="match status" value="2"/>
</dbReference>
<keyword evidence="2" id="KW-0805">Transcription regulation</keyword>
<comment type="similarity">
    <text evidence="1">Belongs to the LysR transcriptional regulatory family.</text>
</comment>
<dbReference type="InterPro" id="IPR036388">
    <property type="entry name" value="WH-like_DNA-bd_sf"/>
</dbReference>
<name>A0ABQ1I7J8_9ALTE</name>
<dbReference type="Proteomes" id="UP000651977">
    <property type="component" value="Unassembled WGS sequence"/>
</dbReference>
<evidence type="ECO:0000313" key="6">
    <source>
        <dbReference type="EMBL" id="GGB19124.1"/>
    </source>
</evidence>
<evidence type="ECO:0000256" key="1">
    <source>
        <dbReference type="ARBA" id="ARBA00009437"/>
    </source>
</evidence>
<dbReference type="CDD" id="cd08430">
    <property type="entry name" value="PBP2_IlvY"/>
    <property type="match status" value="1"/>
</dbReference>
<protein>
    <submittedName>
        <fullName evidence="6">Transcriptional regulator IlvY</fullName>
    </submittedName>
</protein>
<comment type="caution">
    <text evidence="6">The sequence shown here is derived from an EMBL/GenBank/DDBJ whole genome shotgun (WGS) entry which is preliminary data.</text>
</comment>
<dbReference type="InterPro" id="IPR000847">
    <property type="entry name" value="LysR_HTH_N"/>
</dbReference>
<dbReference type="InterPro" id="IPR036390">
    <property type="entry name" value="WH_DNA-bd_sf"/>
</dbReference>
<proteinExistence type="inferred from homology"/>
<organism evidence="6 7">
    <name type="scientific">Agarivorans gilvus</name>
    <dbReference type="NCBI Taxonomy" id="680279"/>
    <lineage>
        <taxon>Bacteria</taxon>
        <taxon>Pseudomonadati</taxon>
        <taxon>Pseudomonadota</taxon>
        <taxon>Gammaproteobacteria</taxon>
        <taxon>Alteromonadales</taxon>
        <taxon>Alteromonadaceae</taxon>
        <taxon>Agarivorans</taxon>
    </lineage>
</organism>
<reference evidence="7" key="1">
    <citation type="journal article" date="2019" name="Int. J. Syst. Evol. Microbiol.">
        <title>The Global Catalogue of Microorganisms (GCM) 10K type strain sequencing project: providing services to taxonomists for standard genome sequencing and annotation.</title>
        <authorList>
            <consortium name="The Broad Institute Genomics Platform"/>
            <consortium name="The Broad Institute Genome Sequencing Center for Infectious Disease"/>
            <person name="Wu L."/>
            <person name="Ma J."/>
        </authorList>
    </citation>
    <scope>NUCLEOTIDE SEQUENCE [LARGE SCALE GENOMIC DNA]</scope>
    <source>
        <strain evidence="7">CGMCC 1.10131</strain>
    </source>
</reference>
<dbReference type="InterPro" id="IPR037404">
    <property type="entry name" value="IlvY_PBP2"/>
</dbReference>
<dbReference type="SUPFAM" id="SSF46785">
    <property type="entry name" value="Winged helix' DNA-binding domain"/>
    <property type="match status" value="1"/>
</dbReference>
<evidence type="ECO:0000313" key="7">
    <source>
        <dbReference type="Proteomes" id="UP000651977"/>
    </source>
</evidence>
<dbReference type="Pfam" id="PF00126">
    <property type="entry name" value="HTH_1"/>
    <property type="match status" value="1"/>
</dbReference>
<evidence type="ECO:0000256" key="3">
    <source>
        <dbReference type="ARBA" id="ARBA00023125"/>
    </source>
</evidence>
<dbReference type="RefSeq" id="WP_055733078.1">
    <property type="nucleotide sequence ID" value="NZ_BMDY01000029.1"/>
</dbReference>
<dbReference type="PANTHER" id="PTHR30126:SF81">
    <property type="entry name" value="HTH-TYPE TRANSCRIPTIONAL REGULATOR ILVY"/>
    <property type="match status" value="1"/>
</dbReference>
<dbReference type="PROSITE" id="PS50931">
    <property type="entry name" value="HTH_LYSR"/>
    <property type="match status" value="1"/>
</dbReference>
<evidence type="ECO:0000256" key="2">
    <source>
        <dbReference type="ARBA" id="ARBA00023015"/>
    </source>
</evidence>
<dbReference type="PANTHER" id="PTHR30126">
    <property type="entry name" value="HTH-TYPE TRANSCRIPTIONAL REGULATOR"/>
    <property type="match status" value="1"/>
</dbReference>
<evidence type="ECO:0000259" key="5">
    <source>
        <dbReference type="PROSITE" id="PS50931"/>
    </source>
</evidence>
<dbReference type="Gene3D" id="1.10.10.10">
    <property type="entry name" value="Winged helix-like DNA-binding domain superfamily/Winged helix DNA-binding domain"/>
    <property type="match status" value="1"/>
</dbReference>
<sequence>MDVRSVELFLHLSQSLHFAKTSRAMHVSASTLSRVIQRLEDELGSSLFIRDKRSVQLTHAGLRFRSFAEQWLEQWRQLQMDLSLHSTELAGELTIYCSVTASYSHLPDILDKYRLSCPKADIMLETGDVALAVDKVANGEVDIALAARPEHLPLNIAFASIGKVPLSIIGPTIACNVRKLLVQDPIPWEQIPIILPEHGPARARIDHWFKQMGIRPDVYAKVAGHEAIVSMVALGGGVGIAPQVVVDNSPVRERIQSIPVGVELEPFDMGICMLSRRLHEPLMQRFWQIAANN</sequence>
<gene>
    <name evidence="6" type="primary">ilvY</name>
    <name evidence="6" type="ORF">GCM10007414_35650</name>
</gene>
<dbReference type="SUPFAM" id="SSF53850">
    <property type="entry name" value="Periplasmic binding protein-like II"/>
    <property type="match status" value="1"/>
</dbReference>
<keyword evidence="4" id="KW-0804">Transcription</keyword>
<feature type="domain" description="HTH lysR-type" evidence="5">
    <location>
        <begin position="1"/>
        <end position="58"/>
    </location>
</feature>
<dbReference type="NCBIfam" id="NF008722">
    <property type="entry name" value="PRK11716.1"/>
    <property type="match status" value="1"/>
</dbReference>
<dbReference type="EMBL" id="BMDY01000029">
    <property type="protein sequence ID" value="GGB19124.1"/>
    <property type="molecule type" value="Genomic_DNA"/>
</dbReference>
<dbReference type="InterPro" id="IPR005119">
    <property type="entry name" value="LysR_subst-bd"/>
</dbReference>
<accession>A0ABQ1I7J8</accession>
<evidence type="ECO:0000256" key="4">
    <source>
        <dbReference type="ARBA" id="ARBA00023163"/>
    </source>
</evidence>
<dbReference type="Pfam" id="PF03466">
    <property type="entry name" value="LysR_substrate"/>
    <property type="match status" value="1"/>
</dbReference>
<keyword evidence="7" id="KW-1185">Reference proteome</keyword>